<keyword evidence="1" id="KW-0472">Membrane</keyword>
<feature type="transmembrane region" description="Helical" evidence="1">
    <location>
        <begin position="116"/>
        <end position="149"/>
    </location>
</feature>
<accession>A0A183FQT6</accession>
<protein>
    <submittedName>
        <fullName evidence="2 4">Uncharacterized protein</fullName>
    </submittedName>
</protein>
<keyword evidence="3" id="KW-1185">Reference proteome</keyword>
<organism evidence="3 4">
    <name type="scientific">Heligmosomoides polygyrus</name>
    <name type="common">Parasitic roundworm</name>
    <dbReference type="NCBI Taxonomy" id="6339"/>
    <lineage>
        <taxon>Eukaryota</taxon>
        <taxon>Metazoa</taxon>
        <taxon>Ecdysozoa</taxon>
        <taxon>Nematoda</taxon>
        <taxon>Chromadorea</taxon>
        <taxon>Rhabditida</taxon>
        <taxon>Rhabditina</taxon>
        <taxon>Rhabditomorpha</taxon>
        <taxon>Strongyloidea</taxon>
        <taxon>Heligmosomidae</taxon>
        <taxon>Heligmosomoides</taxon>
    </lineage>
</organism>
<proteinExistence type="predicted"/>
<dbReference type="EMBL" id="UZAH01026659">
    <property type="protein sequence ID" value="VDO83801.1"/>
    <property type="molecule type" value="Genomic_DNA"/>
</dbReference>
<reference evidence="2 3" key="1">
    <citation type="submission" date="2018-11" db="EMBL/GenBank/DDBJ databases">
        <authorList>
            <consortium name="Pathogen Informatics"/>
        </authorList>
    </citation>
    <scope>NUCLEOTIDE SEQUENCE [LARGE SCALE GENOMIC DNA]</scope>
</reference>
<sequence>MAESSKVDPAPEKSDEAWKSLWVDAGVSSLMLSDRIFCEQRPRLALRCTGAACLRPAVRSIPSASPVRPFSSQISRDYHRRIPPTTLALASAPMFHRAQKYEIPSKRRRRNDTARVSSISLAFSLHLLWFLATTPGPFFLLSATLAVYWNFE</sequence>
<dbReference type="WBParaSite" id="HPBE_0001012801-mRNA-1">
    <property type="protein sequence ID" value="HPBE_0001012801-mRNA-1"/>
    <property type="gene ID" value="HPBE_0001012801"/>
</dbReference>
<keyword evidence="1" id="KW-0812">Transmembrane</keyword>
<keyword evidence="1" id="KW-1133">Transmembrane helix</keyword>
<evidence type="ECO:0000313" key="2">
    <source>
        <dbReference type="EMBL" id="VDO83801.1"/>
    </source>
</evidence>
<reference evidence="4" key="2">
    <citation type="submission" date="2019-09" db="UniProtKB">
        <authorList>
            <consortium name="WormBaseParasite"/>
        </authorList>
    </citation>
    <scope>IDENTIFICATION</scope>
</reference>
<dbReference type="Proteomes" id="UP000050761">
    <property type="component" value="Unassembled WGS sequence"/>
</dbReference>
<name>A0A183FQT6_HELPZ</name>
<dbReference type="AlphaFoldDB" id="A0A183FQT6"/>
<evidence type="ECO:0000256" key="1">
    <source>
        <dbReference type="SAM" id="Phobius"/>
    </source>
</evidence>
<accession>A0A3P7Y9B0</accession>
<evidence type="ECO:0000313" key="4">
    <source>
        <dbReference type="WBParaSite" id="HPBE_0001012801-mRNA-1"/>
    </source>
</evidence>
<evidence type="ECO:0000313" key="3">
    <source>
        <dbReference type="Proteomes" id="UP000050761"/>
    </source>
</evidence>
<gene>
    <name evidence="2" type="ORF">HPBE_LOCUS10129</name>
</gene>